<dbReference type="AlphaFoldDB" id="A0AA46NLJ5"/>
<protein>
    <submittedName>
        <fullName evidence="1">Uncharacterized protein</fullName>
    </submittedName>
</protein>
<organism evidence="1 2">
    <name type="scientific">Acinetobacter ursingii</name>
    <dbReference type="NCBI Taxonomy" id="108980"/>
    <lineage>
        <taxon>Bacteria</taxon>
        <taxon>Pseudomonadati</taxon>
        <taxon>Pseudomonadota</taxon>
        <taxon>Gammaproteobacteria</taxon>
        <taxon>Moraxellales</taxon>
        <taxon>Moraxellaceae</taxon>
        <taxon>Acinetobacter</taxon>
    </lineage>
</organism>
<accession>A0AA46NLJ5</accession>
<dbReference type="RefSeq" id="WP_263513201.1">
    <property type="nucleotide sequence ID" value="NZ_CP089051.1"/>
</dbReference>
<dbReference type="EMBL" id="CP089051">
    <property type="protein sequence ID" value="UYF72997.1"/>
    <property type="molecule type" value="Genomic_DNA"/>
</dbReference>
<name>A0AA46NLJ5_9GAMM</name>
<dbReference type="Proteomes" id="UP001164064">
    <property type="component" value="Chromosome"/>
</dbReference>
<gene>
    <name evidence="1" type="ORF">LSO60_07020</name>
</gene>
<evidence type="ECO:0000313" key="2">
    <source>
        <dbReference type="Proteomes" id="UP001164064"/>
    </source>
</evidence>
<evidence type="ECO:0000313" key="1">
    <source>
        <dbReference type="EMBL" id="UYF72997.1"/>
    </source>
</evidence>
<sequence length="80" mass="8916">MNPIKYAFDAVGGRSKAALLLNRTYMAMSKMEKRGVLPRTEYTGETKYAEILANNSDGKFTAQWLLEKAKPEQSVAQVTS</sequence>
<reference evidence="1" key="1">
    <citation type="journal article" date="2022" name="J Glob Antimicrob Resist">
        <title>Comparative analysis of IMP-4- and OXA-58-containing plasmids of three carbapenemase-producing Acinetobacter ursingii strains in the Netherlands.</title>
        <authorList>
            <person name="Hendrickx A.P.A."/>
            <person name="Schade R.P."/>
            <person name="Landman F."/>
            <person name="Bosch T."/>
            <person name="Schouls L.M."/>
            <person name="van Dijk K."/>
        </authorList>
    </citation>
    <scope>NUCLEOTIDE SEQUENCE</scope>
    <source>
        <strain evidence="1">RIVM_C010559</strain>
    </source>
</reference>
<proteinExistence type="predicted"/>